<name>A0A4R5DA10_9ACTN</name>
<feature type="transmembrane region" description="Helical" evidence="1">
    <location>
        <begin position="42"/>
        <end position="60"/>
    </location>
</feature>
<feature type="transmembrane region" description="Helical" evidence="1">
    <location>
        <begin position="72"/>
        <end position="94"/>
    </location>
</feature>
<dbReference type="InParanoid" id="A0A4R5DA10"/>
<keyword evidence="1" id="KW-1133">Transmembrane helix</keyword>
<organism evidence="2 3">
    <name type="scientific">Jiangella asiatica</name>
    <dbReference type="NCBI Taxonomy" id="2530372"/>
    <lineage>
        <taxon>Bacteria</taxon>
        <taxon>Bacillati</taxon>
        <taxon>Actinomycetota</taxon>
        <taxon>Actinomycetes</taxon>
        <taxon>Jiangellales</taxon>
        <taxon>Jiangellaceae</taxon>
        <taxon>Jiangella</taxon>
    </lineage>
</organism>
<keyword evidence="3" id="KW-1185">Reference proteome</keyword>
<dbReference type="OrthoDB" id="9995261at2"/>
<evidence type="ECO:0000256" key="1">
    <source>
        <dbReference type="SAM" id="Phobius"/>
    </source>
</evidence>
<sequence>MILTVVGFVLFLGGSIAVGIVAGSYADSSGLLDIEPAWAPPVFIGGLAVGMVPGLTLIAANNRSARSVRKVILTAIGATALGAVLYVLVVGGLIRLLGLTLPNGLTMLLAVVLSIVGLPVVGPLTYYLLGGRRARDLPGGRPVPRAIHNIRRRDARSRSKGSPGPS</sequence>
<evidence type="ECO:0000313" key="3">
    <source>
        <dbReference type="Proteomes" id="UP000294739"/>
    </source>
</evidence>
<accession>A0A4R5DA10</accession>
<keyword evidence="1" id="KW-0812">Transmembrane</keyword>
<dbReference type="AlphaFoldDB" id="A0A4R5DA10"/>
<keyword evidence="1" id="KW-0472">Membrane</keyword>
<reference evidence="2 3" key="1">
    <citation type="submission" date="2019-03" db="EMBL/GenBank/DDBJ databases">
        <title>Draft genome sequences of novel Actinobacteria.</title>
        <authorList>
            <person name="Sahin N."/>
            <person name="Ay H."/>
            <person name="Saygin H."/>
        </authorList>
    </citation>
    <scope>NUCLEOTIDE SEQUENCE [LARGE SCALE GENOMIC DNA]</scope>
    <source>
        <strain evidence="2 3">5K138</strain>
    </source>
</reference>
<gene>
    <name evidence="2" type="ORF">E1269_16890</name>
</gene>
<proteinExistence type="predicted"/>
<dbReference type="EMBL" id="SMKZ01000023">
    <property type="protein sequence ID" value="TDE08601.1"/>
    <property type="molecule type" value="Genomic_DNA"/>
</dbReference>
<dbReference type="Proteomes" id="UP000294739">
    <property type="component" value="Unassembled WGS sequence"/>
</dbReference>
<comment type="caution">
    <text evidence="2">The sequence shown here is derived from an EMBL/GenBank/DDBJ whole genome shotgun (WGS) entry which is preliminary data.</text>
</comment>
<feature type="transmembrane region" description="Helical" evidence="1">
    <location>
        <begin position="106"/>
        <end position="129"/>
    </location>
</feature>
<dbReference type="RefSeq" id="WP_131896588.1">
    <property type="nucleotide sequence ID" value="NZ_SMKZ01000023.1"/>
</dbReference>
<evidence type="ECO:0000313" key="2">
    <source>
        <dbReference type="EMBL" id="TDE08601.1"/>
    </source>
</evidence>
<protein>
    <submittedName>
        <fullName evidence="2">Uncharacterized protein</fullName>
    </submittedName>
</protein>